<accession>A0ABR2ARE3</accession>
<gene>
    <name evidence="1" type="ORF">V6N12_003523</name>
</gene>
<evidence type="ECO:0008006" key="3">
    <source>
        <dbReference type="Google" id="ProtNLM"/>
    </source>
</evidence>
<dbReference type="Proteomes" id="UP001472677">
    <property type="component" value="Unassembled WGS sequence"/>
</dbReference>
<dbReference type="PANTHER" id="PTHR47074">
    <property type="entry name" value="BNAC02G40300D PROTEIN"/>
    <property type="match status" value="1"/>
</dbReference>
<organism evidence="1 2">
    <name type="scientific">Hibiscus sabdariffa</name>
    <name type="common">roselle</name>
    <dbReference type="NCBI Taxonomy" id="183260"/>
    <lineage>
        <taxon>Eukaryota</taxon>
        <taxon>Viridiplantae</taxon>
        <taxon>Streptophyta</taxon>
        <taxon>Embryophyta</taxon>
        <taxon>Tracheophyta</taxon>
        <taxon>Spermatophyta</taxon>
        <taxon>Magnoliopsida</taxon>
        <taxon>eudicotyledons</taxon>
        <taxon>Gunneridae</taxon>
        <taxon>Pentapetalae</taxon>
        <taxon>rosids</taxon>
        <taxon>malvids</taxon>
        <taxon>Malvales</taxon>
        <taxon>Malvaceae</taxon>
        <taxon>Malvoideae</taxon>
        <taxon>Hibiscus</taxon>
    </lineage>
</organism>
<reference evidence="1 2" key="1">
    <citation type="journal article" date="2024" name="G3 (Bethesda)">
        <title>Genome assembly of Hibiscus sabdariffa L. provides insights into metabolisms of medicinal natural products.</title>
        <authorList>
            <person name="Kim T."/>
        </authorList>
    </citation>
    <scope>NUCLEOTIDE SEQUENCE [LARGE SCALE GENOMIC DNA]</scope>
    <source>
        <strain evidence="1">TK-2024</strain>
        <tissue evidence="1">Old leaves</tissue>
    </source>
</reference>
<proteinExistence type="predicted"/>
<name>A0ABR2ARE3_9ROSI</name>
<keyword evidence="2" id="KW-1185">Reference proteome</keyword>
<sequence>MNLPQQGGFARVPTDWDLLFSAVLWNIWKQRNDRVFNGVTEEWGSVVTRSRWLAASSAAAATNLRYQQVRALGTGAAVSPINWCPPDAGWVKLNTDGARFSVDGRASCGGVLRDHNGVWIRGFTRFRVLLRAWIWPGSWGTVS</sequence>
<dbReference type="EMBL" id="JBBPBM010000363">
    <property type="protein sequence ID" value="KAK8496590.1"/>
    <property type="molecule type" value="Genomic_DNA"/>
</dbReference>
<dbReference type="InterPro" id="IPR052929">
    <property type="entry name" value="RNase_H-like_EbsB-rel"/>
</dbReference>
<protein>
    <recommendedName>
        <fullName evidence="3">RNase H type-1 domain-containing protein</fullName>
    </recommendedName>
</protein>
<evidence type="ECO:0000313" key="2">
    <source>
        <dbReference type="Proteomes" id="UP001472677"/>
    </source>
</evidence>
<dbReference type="PANTHER" id="PTHR47074:SF11">
    <property type="entry name" value="REVERSE TRANSCRIPTASE-LIKE PROTEIN"/>
    <property type="match status" value="1"/>
</dbReference>
<evidence type="ECO:0000313" key="1">
    <source>
        <dbReference type="EMBL" id="KAK8496590.1"/>
    </source>
</evidence>
<comment type="caution">
    <text evidence="1">The sequence shown here is derived from an EMBL/GenBank/DDBJ whole genome shotgun (WGS) entry which is preliminary data.</text>
</comment>